<feature type="region of interest" description="Disordered" evidence="2">
    <location>
        <begin position="108"/>
        <end position="134"/>
    </location>
</feature>
<evidence type="ECO:0000256" key="2">
    <source>
        <dbReference type="SAM" id="MobiDB-lite"/>
    </source>
</evidence>
<gene>
    <name evidence="3" type="primary">ABCG32</name>
    <name evidence="3" type="ORF">CR513_04314</name>
</gene>
<evidence type="ECO:0000313" key="4">
    <source>
        <dbReference type="Proteomes" id="UP000257109"/>
    </source>
</evidence>
<comment type="caution">
    <text evidence="3">The sequence shown here is derived from an EMBL/GenBank/DDBJ whole genome shotgun (WGS) entry which is preliminary data.</text>
</comment>
<proteinExistence type="predicted"/>
<evidence type="ECO:0000313" key="3">
    <source>
        <dbReference type="EMBL" id="RDY11073.1"/>
    </source>
</evidence>
<dbReference type="Gene3D" id="3.40.50.300">
    <property type="entry name" value="P-loop containing nucleotide triphosphate hydrolases"/>
    <property type="match status" value="1"/>
</dbReference>
<dbReference type="OrthoDB" id="66620at2759"/>
<dbReference type="EMBL" id="QJKJ01000714">
    <property type="protein sequence ID" value="RDY11073.1"/>
    <property type="molecule type" value="Genomic_DNA"/>
</dbReference>
<accession>A0A371I7Q3</accession>
<organism evidence="3 4">
    <name type="scientific">Mucuna pruriens</name>
    <name type="common">Velvet bean</name>
    <name type="synonym">Dolichos pruriens</name>
    <dbReference type="NCBI Taxonomy" id="157652"/>
    <lineage>
        <taxon>Eukaryota</taxon>
        <taxon>Viridiplantae</taxon>
        <taxon>Streptophyta</taxon>
        <taxon>Embryophyta</taxon>
        <taxon>Tracheophyta</taxon>
        <taxon>Spermatophyta</taxon>
        <taxon>Magnoliopsida</taxon>
        <taxon>eudicotyledons</taxon>
        <taxon>Gunneridae</taxon>
        <taxon>Pentapetalae</taxon>
        <taxon>rosids</taxon>
        <taxon>fabids</taxon>
        <taxon>Fabales</taxon>
        <taxon>Fabaceae</taxon>
        <taxon>Papilionoideae</taxon>
        <taxon>50 kb inversion clade</taxon>
        <taxon>NPAAA clade</taxon>
        <taxon>indigoferoid/millettioid clade</taxon>
        <taxon>Phaseoleae</taxon>
        <taxon>Mucuna</taxon>
    </lineage>
</organism>
<keyword evidence="4" id="KW-1185">Reference proteome</keyword>
<dbReference type="AlphaFoldDB" id="A0A371I7Q3"/>
<feature type="non-terminal residue" evidence="3">
    <location>
        <position position="1"/>
    </location>
</feature>
<name>A0A371I7Q3_MUCPR</name>
<dbReference type="SUPFAM" id="SSF52540">
    <property type="entry name" value="P-loop containing nucleoside triphosphate hydrolases"/>
    <property type="match status" value="1"/>
</dbReference>
<keyword evidence="1" id="KW-0813">Transport</keyword>
<sequence length="411" mass="46746">MRYRDSRSEEFTNNEYFHNFLLHIPSFPLRKAIPAILFLERNLLAARYPSALSHSTSRRYRRHLREHAAVVEVLDLLRNETIALQVQPRDCSPPLIFPPLVLCLREEGDDGVGDGEDQERDDDEGERKVREDPGEEEVLSLNFFITNLRKLVPSLSKRISDPELVFSFLSTQERSLFLQPSTPLCPMKIRAINEELGDNDEDDQAVVQKKDAKCRNATTYIETCTPRVESPRFACRKAAEHVDTLCGLCWADWNRIVFGLVLLAVTQVFRMTLLLGPPSSGKTTLMLALAVKFDPKLKVRTLKKIMQLLDQFSRKVTSNGHGMNELVPQGTVVYVNHNDLIGEKTARETLSFSARVQGVGPGHKCGWPPPNSHLSSEHRRLHACIRKYVKPLKITFLMVIPRHKLCETSGK</sequence>
<protein>
    <submittedName>
        <fullName evidence="3">ABC transporter G family member 32</fullName>
    </submittedName>
</protein>
<dbReference type="InterPro" id="IPR027417">
    <property type="entry name" value="P-loop_NTPase"/>
</dbReference>
<reference evidence="3" key="1">
    <citation type="submission" date="2018-05" db="EMBL/GenBank/DDBJ databases">
        <title>Draft genome of Mucuna pruriens seed.</title>
        <authorList>
            <person name="Nnadi N.E."/>
            <person name="Vos R."/>
            <person name="Hasami M.H."/>
            <person name="Devisetty U.K."/>
            <person name="Aguiy J.C."/>
        </authorList>
    </citation>
    <scope>NUCLEOTIDE SEQUENCE [LARGE SCALE GENOMIC DNA]</scope>
    <source>
        <strain evidence="3">JCA_2017</strain>
    </source>
</reference>
<dbReference type="PANTHER" id="PTHR19241">
    <property type="entry name" value="ATP-BINDING CASSETTE TRANSPORTER"/>
    <property type="match status" value="1"/>
</dbReference>
<dbReference type="STRING" id="157652.A0A371I7Q3"/>
<feature type="compositionally biased region" description="Acidic residues" evidence="2">
    <location>
        <begin position="108"/>
        <end position="124"/>
    </location>
</feature>
<dbReference type="Proteomes" id="UP000257109">
    <property type="component" value="Unassembled WGS sequence"/>
</dbReference>
<evidence type="ECO:0000256" key="1">
    <source>
        <dbReference type="ARBA" id="ARBA00022448"/>
    </source>
</evidence>